<evidence type="ECO:0000313" key="3">
    <source>
        <dbReference type="Proteomes" id="UP001596001"/>
    </source>
</evidence>
<reference evidence="3" key="1">
    <citation type="journal article" date="2019" name="Int. J. Syst. Evol. Microbiol.">
        <title>The Global Catalogue of Microorganisms (GCM) 10K type strain sequencing project: providing services to taxonomists for standard genome sequencing and annotation.</title>
        <authorList>
            <consortium name="The Broad Institute Genomics Platform"/>
            <consortium name="The Broad Institute Genome Sequencing Center for Infectious Disease"/>
            <person name="Wu L."/>
            <person name="Ma J."/>
        </authorList>
    </citation>
    <scope>NUCLEOTIDE SEQUENCE [LARGE SCALE GENOMIC DNA]</scope>
    <source>
        <strain evidence="3">CCUG 49452</strain>
    </source>
</reference>
<dbReference type="EMBL" id="JBHSHJ010000003">
    <property type="protein sequence ID" value="MFC4788605.1"/>
    <property type="molecule type" value="Genomic_DNA"/>
</dbReference>
<dbReference type="Proteomes" id="UP001596001">
    <property type="component" value="Unassembled WGS sequence"/>
</dbReference>
<feature type="compositionally biased region" description="Basic and acidic residues" evidence="1">
    <location>
        <begin position="127"/>
        <end position="141"/>
    </location>
</feature>
<comment type="caution">
    <text evidence="2">The sequence shown here is derived from an EMBL/GenBank/DDBJ whole genome shotgun (WGS) entry which is preliminary data.</text>
</comment>
<evidence type="ECO:0000256" key="1">
    <source>
        <dbReference type="SAM" id="MobiDB-lite"/>
    </source>
</evidence>
<dbReference type="Gene3D" id="1.10.10.1400">
    <property type="entry name" value="Terminase, small subunit, N-terminal DNA-binding domain, HTH motif"/>
    <property type="match status" value="1"/>
</dbReference>
<organism evidence="2 3">
    <name type="scientific">Giesbergeria sinuosa</name>
    <dbReference type="NCBI Taxonomy" id="80883"/>
    <lineage>
        <taxon>Bacteria</taxon>
        <taxon>Pseudomonadati</taxon>
        <taxon>Pseudomonadota</taxon>
        <taxon>Betaproteobacteria</taxon>
        <taxon>Burkholderiales</taxon>
        <taxon>Comamonadaceae</taxon>
        <taxon>Giesbergeria</taxon>
    </lineage>
</organism>
<keyword evidence="3" id="KW-1185">Reference proteome</keyword>
<feature type="region of interest" description="Disordered" evidence="1">
    <location>
        <begin position="127"/>
        <end position="163"/>
    </location>
</feature>
<feature type="region of interest" description="Disordered" evidence="1">
    <location>
        <begin position="58"/>
        <end position="83"/>
    </location>
</feature>
<feature type="compositionally biased region" description="Low complexity" evidence="1">
    <location>
        <begin position="62"/>
        <end position="76"/>
    </location>
</feature>
<dbReference type="InterPro" id="IPR005335">
    <property type="entry name" value="Terminase_ssu"/>
</dbReference>
<dbReference type="Pfam" id="PF03592">
    <property type="entry name" value="Terminase_2"/>
    <property type="match status" value="1"/>
</dbReference>
<name>A0ABV9QBN1_9BURK</name>
<gene>
    <name evidence="2" type="ORF">ACFO6X_06350</name>
</gene>
<accession>A0ABV9QBN1</accession>
<sequence length="163" mass="16931">MALTGKKRLFAEALLAGKSNKQAALDAGYSPASASAAGSRLAKDQDVLAHLARKKVKQEKLAQAPAQSDADQPPSSGAEGSKFDISLAVSHQNPRAFLMAAMNDLVLEPKLRIDAAKALMPFEFAKKGEGGKKEQQADAAKKVASKFSQGASPKLVASGGKSV</sequence>
<evidence type="ECO:0000313" key="2">
    <source>
        <dbReference type="EMBL" id="MFC4788605.1"/>
    </source>
</evidence>
<dbReference type="InterPro" id="IPR038713">
    <property type="entry name" value="Terminase_Gp1_N_sf"/>
</dbReference>
<protein>
    <submittedName>
        <fullName evidence="2">Terminase small subunit</fullName>
    </submittedName>
</protein>
<dbReference type="RefSeq" id="WP_382431184.1">
    <property type="nucleotide sequence ID" value="NZ_JBHSHJ010000003.1"/>
</dbReference>
<proteinExistence type="predicted"/>